<evidence type="ECO:0000256" key="6">
    <source>
        <dbReference type="SAM" id="MobiDB-lite"/>
    </source>
</evidence>
<reference evidence="7 8" key="1">
    <citation type="submission" date="2016-10" db="EMBL/GenBank/DDBJ databases">
        <authorList>
            <person name="Cai Z."/>
        </authorList>
    </citation>
    <scope>NUCLEOTIDE SEQUENCE [LARGE SCALE GENOMIC DNA]</scope>
</reference>
<name>A0A383V8A1_TETOB</name>
<feature type="region of interest" description="Disordered" evidence="6">
    <location>
        <begin position="1487"/>
        <end position="1521"/>
    </location>
</feature>
<dbReference type="PANTHER" id="PTHR32086">
    <property type="entry name" value="FANCONI ANEMIA GROUP D2 PROTEIN"/>
    <property type="match status" value="1"/>
</dbReference>
<dbReference type="GO" id="GO:1990918">
    <property type="term" value="P:double-strand break repair involved in meiotic recombination"/>
    <property type="evidence" value="ECO:0007669"/>
    <property type="project" value="TreeGrafter"/>
</dbReference>
<dbReference type="GO" id="GO:0005634">
    <property type="term" value="C:nucleus"/>
    <property type="evidence" value="ECO:0007669"/>
    <property type="project" value="UniProtKB-SubCell"/>
</dbReference>
<sequence>MDPLADASNRLGALQPSPKISNKRQRLEQLQSQQATFHHVVSRAGIRGLTADDEDAHQLPALEVDDPRQARRQLAADLASPTAREAFLDSLGEVLAAEELLHKCLLPITVCVQVSYATGDSLIRMLLNMPCLQQQLAERLLQKLPEYSQAECEEEGAGGSSSSLPSLILGQLRWLEVVADAERLTAAVLEVLPVCSPAIQQQLLGFLPEVVLPQDHEVVVDQLRALLEQDLAFMASVLDCISNMTLEQHLQDHVLSMLLGQLAAFEVEDLPALVKYLLGSATKANAEQILTAVRNGLHFINPSDPRMPVPDRKQKGVLQPASRSPEVLLVKELTAALQANEDVAAACLKLQAQLQAPAAHRCFDLLALLALHARGGASRKAAEQCLRRKLLEGHATAAWISRSLQGHQAAFHELVPSLLALAESWARAREPTLTAAAAHLYVHLFVGSGGSLERQQVLQALHGHLGSGVAGEQDAALQALSALAAAHRPLLGQYSSYLANVLDHLEGFSDSQLRQVFAMFAALTAVQPAAASSSSSAAAAAGGTRLQDELHITITKALSHSHPGYKRIGVVGSLALLGQAAAEHELLADADGTAAERHKEAWIGRAENMFAQCQAHPGVLAFMMDQWAELLEQQGPAAAAAAAAAAEGQQQAEQAATVTPKPMLEWLSEKLQDLLNSMFFADYCQGVPDTQDAQQADAHTPPQPDIQLDDSNIKGQLWFNLDSAFSPIYIQILPLAASKDPLRRAAPAWMPSALRLLAAALQQLSAGDLNNIDALLGCPLAMPGARMFKDGRWEALPLPSKACVLTCLLHAICWLREVVAVFAPGVGADVLGATAGTATQSTVENLADTQNKLLMRLVQLRVLEALYQHLATSCPAAAQQLPDMACPLLMAAGRAVAAPAAAAALRRPPAAAGKAAAKQAEGPTFTHAEAMAKLRCLRLPASFALNTCLPPQMLLASLLPATHLAVDLQAKLKLLVSRARRPAGLMPPPAASGAAAAAAAAAGPGGLLGPVCTPAAGGLPVCLQGLSLQELVQQLLPMLPALQTHLGTALSVIRQPPEPGREVLLEGLPGAASMIEDPLYELLPVNAVVDALPAAHSLATACLQTFTLLLSCHKELPEALQLQVLAALAQQQQQPADQVNEALLQLLVACFKACRKHFCRASGNSTLQLELAVLSLLQGITTHPVAAASRYHATMGQKLSAAADALLKESWQQEDEAEEESAKTFTWKGATATISQLLGVLVSHAPDPSQQVLGLAGVLGAMPDKVPAKEQLQPCGGYAALCSATMNTWYKVVFEQLVSYWETVVADCQRLMPAAAGGRAGSRAQQQQQQQQQQQSQTMPDWESPQVEELLARAQCCCQAFAGLVQLTKAHPSRTGLLSSALKLGGQFVDALLRGLAFWRALYASGQEGAFRALIKEVQKGTKQLQTVCNEAKARGAAPLLSRAPATKRSLERFLFEMKAFLYEAGQQELFYLGQLKHRDLEGNCVGSQLCEEQEEEEDENDDEPGDYDAGEDDQEDGVAE</sequence>
<evidence type="ECO:0000256" key="2">
    <source>
        <dbReference type="ARBA" id="ARBA00022499"/>
    </source>
</evidence>
<feature type="compositionally biased region" description="Acidic residues" evidence="6">
    <location>
        <begin position="1492"/>
        <end position="1521"/>
    </location>
</feature>
<dbReference type="InterPro" id="IPR029448">
    <property type="entry name" value="FANCD2"/>
</dbReference>
<evidence type="ECO:0008006" key="9">
    <source>
        <dbReference type="Google" id="ProtNLM"/>
    </source>
</evidence>
<protein>
    <recommendedName>
        <fullName evidence="9">Fanconi anemia group D2 protein</fullName>
    </recommendedName>
</protein>
<evidence type="ECO:0000313" key="8">
    <source>
        <dbReference type="Proteomes" id="UP000256970"/>
    </source>
</evidence>
<keyword evidence="3" id="KW-0832">Ubl conjugation</keyword>
<dbReference type="InterPro" id="IPR016024">
    <property type="entry name" value="ARM-type_fold"/>
</dbReference>
<dbReference type="EMBL" id="FNXT01000077">
    <property type="protein sequence ID" value="SZX60576.1"/>
    <property type="molecule type" value="Genomic_DNA"/>
</dbReference>
<gene>
    <name evidence="7" type="ORF">BQ4739_LOCUS1111</name>
</gene>
<evidence type="ECO:0000256" key="4">
    <source>
        <dbReference type="ARBA" id="ARBA00023242"/>
    </source>
</evidence>
<dbReference type="GO" id="GO:0070182">
    <property type="term" value="F:DNA polymerase binding"/>
    <property type="evidence" value="ECO:0007669"/>
    <property type="project" value="TreeGrafter"/>
</dbReference>
<dbReference type="PANTHER" id="PTHR32086:SF0">
    <property type="entry name" value="FANCONI ANEMIA GROUP D2 PROTEIN"/>
    <property type="match status" value="1"/>
</dbReference>
<keyword evidence="8" id="KW-1185">Reference proteome</keyword>
<dbReference type="Pfam" id="PF14631">
    <property type="entry name" value="FancD2"/>
    <property type="match status" value="2"/>
</dbReference>
<comment type="subcellular location">
    <subcellularLocation>
        <location evidence="1">Nucleus</location>
    </subcellularLocation>
</comment>
<organism evidence="7 8">
    <name type="scientific">Tetradesmus obliquus</name>
    <name type="common">Green alga</name>
    <name type="synonym">Acutodesmus obliquus</name>
    <dbReference type="NCBI Taxonomy" id="3088"/>
    <lineage>
        <taxon>Eukaryota</taxon>
        <taxon>Viridiplantae</taxon>
        <taxon>Chlorophyta</taxon>
        <taxon>core chlorophytes</taxon>
        <taxon>Chlorophyceae</taxon>
        <taxon>CS clade</taxon>
        <taxon>Sphaeropleales</taxon>
        <taxon>Scenedesmaceae</taxon>
        <taxon>Tetradesmus</taxon>
    </lineage>
</organism>
<dbReference type="SUPFAM" id="SSF48371">
    <property type="entry name" value="ARM repeat"/>
    <property type="match status" value="1"/>
</dbReference>
<dbReference type="GO" id="GO:0031573">
    <property type="term" value="P:mitotic intra-S DNA damage checkpoint signaling"/>
    <property type="evidence" value="ECO:0007669"/>
    <property type="project" value="TreeGrafter"/>
</dbReference>
<dbReference type="Proteomes" id="UP000256970">
    <property type="component" value="Unassembled WGS sequence"/>
</dbReference>
<evidence type="ECO:0000256" key="1">
    <source>
        <dbReference type="ARBA" id="ARBA00004123"/>
    </source>
</evidence>
<evidence type="ECO:0000313" key="7">
    <source>
        <dbReference type="EMBL" id="SZX60576.1"/>
    </source>
</evidence>
<dbReference type="STRING" id="3088.A0A383V8A1"/>
<accession>A0A383V8A1</accession>
<evidence type="ECO:0000256" key="3">
    <source>
        <dbReference type="ARBA" id="ARBA00022843"/>
    </source>
</evidence>
<proteinExistence type="inferred from homology"/>
<dbReference type="GO" id="GO:0000793">
    <property type="term" value="C:condensed chromosome"/>
    <property type="evidence" value="ECO:0007669"/>
    <property type="project" value="TreeGrafter"/>
</dbReference>
<feature type="compositionally biased region" description="Low complexity" evidence="6">
    <location>
        <begin position="1319"/>
        <end position="1337"/>
    </location>
</feature>
<keyword evidence="2" id="KW-1017">Isopeptide bond</keyword>
<feature type="region of interest" description="Disordered" evidence="6">
    <location>
        <begin position="1319"/>
        <end position="1344"/>
    </location>
</feature>
<dbReference type="GO" id="GO:0036297">
    <property type="term" value="P:interstrand cross-link repair"/>
    <property type="evidence" value="ECO:0007669"/>
    <property type="project" value="TreeGrafter"/>
</dbReference>
<keyword evidence="4" id="KW-0539">Nucleus</keyword>
<evidence type="ECO:0000256" key="5">
    <source>
        <dbReference type="ARBA" id="ARBA00093456"/>
    </source>
</evidence>
<comment type="similarity">
    <text evidence="5">Belongs to the Fanconi anemia protein FANCD2 family.</text>
</comment>
<dbReference type="GO" id="GO:0007129">
    <property type="term" value="P:homologous chromosome pairing at meiosis"/>
    <property type="evidence" value="ECO:0007669"/>
    <property type="project" value="TreeGrafter"/>
</dbReference>